<evidence type="ECO:0000259" key="9">
    <source>
        <dbReference type="Pfam" id="PF02837"/>
    </source>
</evidence>
<name>A0A919L0L0_9ACTN</name>
<dbReference type="PANTHER" id="PTHR46323">
    <property type="entry name" value="BETA-GALACTOSIDASE"/>
    <property type="match status" value="1"/>
</dbReference>
<dbReference type="SUPFAM" id="SSF51445">
    <property type="entry name" value="(Trans)glycosidases"/>
    <property type="match status" value="1"/>
</dbReference>
<feature type="domain" description="Glycosyl hydrolases family 2 sugar binding" evidence="9">
    <location>
        <begin position="94"/>
        <end position="225"/>
    </location>
</feature>
<dbReference type="InterPro" id="IPR050347">
    <property type="entry name" value="Bact_Beta-galactosidase"/>
</dbReference>
<evidence type="ECO:0000313" key="10">
    <source>
        <dbReference type="EMBL" id="GHH80440.1"/>
    </source>
</evidence>
<dbReference type="Pfam" id="PF02837">
    <property type="entry name" value="Glyco_hydro_2_N"/>
    <property type="match status" value="1"/>
</dbReference>
<dbReference type="Proteomes" id="UP000617734">
    <property type="component" value="Unassembled WGS sequence"/>
</dbReference>
<protein>
    <recommendedName>
        <fullName evidence="3">beta-galactosidase</fullName>
        <ecNumber evidence="3">3.2.1.23</ecNumber>
    </recommendedName>
</protein>
<evidence type="ECO:0000256" key="5">
    <source>
        <dbReference type="ARBA" id="ARBA00023295"/>
    </source>
</evidence>
<dbReference type="InterPro" id="IPR036156">
    <property type="entry name" value="Beta-gal/glucu_dom_sf"/>
</dbReference>
<comment type="similarity">
    <text evidence="2">Belongs to the glycosyl hydrolase 2 family.</text>
</comment>
<feature type="compositionally biased region" description="Low complexity" evidence="6">
    <location>
        <begin position="7"/>
        <end position="21"/>
    </location>
</feature>
<feature type="domain" description="Glycoside hydrolase family 2 immunoglobulin-like beta-sandwich" evidence="7">
    <location>
        <begin position="228"/>
        <end position="334"/>
    </location>
</feature>
<evidence type="ECO:0000256" key="1">
    <source>
        <dbReference type="ARBA" id="ARBA00001412"/>
    </source>
</evidence>
<feature type="domain" description="Glycoside hydrolase family 2 catalytic" evidence="8">
    <location>
        <begin position="336"/>
        <end position="533"/>
    </location>
</feature>
<proteinExistence type="inferred from homology"/>
<dbReference type="AlphaFoldDB" id="A0A919L0L0"/>
<dbReference type="PROSITE" id="PS51318">
    <property type="entry name" value="TAT"/>
    <property type="match status" value="1"/>
</dbReference>
<evidence type="ECO:0000256" key="4">
    <source>
        <dbReference type="ARBA" id="ARBA00022801"/>
    </source>
</evidence>
<evidence type="ECO:0000256" key="2">
    <source>
        <dbReference type="ARBA" id="ARBA00007401"/>
    </source>
</evidence>
<sequence length="1247" mass="131321">MTPPRHTAPTPSDSSPSDPAPAGGGFSRRAALKGLAAAGLLTAVGTGGLYFAAPAGAATTTPEIPPLPDTVSGVATPQVPVTSGWRYTTTPPASFWTTGTDTSSWAQINVPGEPALQSQNVTSGTECAYSVKVTVPADYAGRRVMLRFDGVYNYARLWVNGTLVRTHDGGFTTWYADITSLVTPGQQATVTLGVTDKATSIAGQSNYAHHIIGGILRDVTLVALPAAYLTRLHADTTFDSSYTNATLTVTAAAALLPAGTSGTVALTLTDPDGQQVALSPASLTVSDTTPQTSVAIPVAAPRKWDAEHPNLYTLKATFQAQGQSQSVTRQIGFRQVKVQGNQLLVNGKPVHLLGVCHHSITETLGRSTTPAQEEQAARLYKEANCNFIRTSHYPPTTALLDWADKLGLYVEVEAPVCFQKSTVDSAAYTDQYMSQYAEMLERDRSRACVVEWSVGNESGMGTNFAQENTYSHQTDPSRPTVFEDDAQSNGGTQTDIYSGHYPTLTNSNGNANQPIQYGEFAHVPCYNVGTLQADPGARDFWGHSIAKHAQKFRTTSGVVGGAIWAAIDEVFHLDSGPVGYGEWGVIDLWRRRKPEFWLTKKAFSPVRIADGVLTGLTPGGAIPVAVTNWYDHTNLSELTITWQIGSRSGTLTGVNIAARQSGTLTIPAGAWSAGDTLRLTFTRSGAVVDDYSLWLNTRTTPTFTAPGGTTPTVQDAGGRITVTGVDTPFSVVFDKATARLVQATAGGATVLTGGPDLIISRTTPGQWTGGSASVTTTGGQAVVTLTGQFGSVNTTIKVSIDGRGLLTTTYTIANPPAGSPSDVGIRYTLPDGTDTLTWQRDAQWTVYPADHIGRATGTASKTRASGTDGYRTEPTWPWSQDTHSYFLFGKDSAAHWTNDFRSTKANVRLAKATAGTSGPGAQVESDGSDSVRLEAAAPVVIDDSSPQIVYTGAWTHADPSSGYSNGDLFSTESFSNATGANAQLTFTGTGVGLYSARASNLGIVKISIDGTQVATVDLYGPGKAPGVLVFRSAALPYGEHTIKVECTGTKNGASSGTYALIDAFKVVSSIIDDASGQVTYTGTWTHGDSSQGWTSGDLARTESFSRTSGDSATAAFRGTGIRVIAPKSYNQGIAEISVDGGAPTQVDLYAAGKQFAQTVFEKTGLTDGPHTVKIKVTGTKNTSSTDTYVVLDAFEVITPDPYAALPGVNLVISSKLNYPDLAWGNYTDPAITLPANYSATTKLRLLG</sequence>
<gene>
    <name evidence="10" type="ORF">GCM10018781_60700</name>
</gene>
<comment type="catalytic activity">
    <reaction evidence="1">
        <text>Hydrolysis of terminal non-reducing beta-D-galactose residues in beta-D-galactosides.</text>
        <dbReference type="EC" id="3.2.1.23"/>
    </reaction>
</comment>
<dbReference type="GO" id="GO:0005990">
    <property type="term" value="P:lactose catabolic process"/>
    <property type="evidence" value="ECO:0007669"/>
    <property type="project" value="TreeGrafter"/>
</dbReference>
<evidence type="ECO:0000256" key="3">
    <source>
        <dbReference type="ARBA" id="ARBA00012756"/>
    </source>
</evidence>
<dbReference type="InterPro" id="IPR013783">
    <property type="entry name" value="Ig-like_fold"/>
</dbReference>
<dbReference type="EMBL" id="BNBO01000047">
    <property type="protein sequence ID" value="GHH80440.1"/>
    <property type="molecule type" value="Genomic_DNA"/>
</dbReference>
<dbReference type="SUPFAM" id="SSF49303">
    <property type="entry name" value="beta-Galactosidase/glucuronidase domain"/>
    <property type="match status" value="2"/>
</dbReference>
<evidence type="ECO:0000259" key="8">
    <source>
        <dbReference type="Pfam" id="PF02836"/>
    </source>
</evidence>
<dbReference type="GeneID" id="95358453"/>
<dbReference type="InterPro" id="IPR006311">
    <property type="entry name" value="TAT_signal"/>
</dbReference>
<evidence type="ECO:0000313" key="11">
    <source>
        <dbReference type="Proteomes" id="UP000617734"/>
    </source>
</evidence>
<dbReference type="PRINTS" id="PR00132">
    <property type="entry name" value="GLHYDRLASE2"/>
</dbReference>
<reference evidence="10" key="1">
    <citation type="journal article" date="2014" name="Int. J. Syst. Evol. Microbiol.">
        <title>Complete genome sequence of Corynebacterium casei LMG S-19264T (=DSM 44701T), isolated from a smear-ripened cheese.</title>
        <authorList>
            <consortium name="US DOE Joint Genome Institute (JGI-PGF)"/>
            <person name="Walter F."/>
            <person name="Albersmeier A."/>
            <person name="Kalinowski J."/>
            <person name="Ruckert C."/>
        </authorList>
    </citation>
    <scope>NUCLEOTIDE SEQUENCE</scope>
    <source>
        <strain evidence="10">JCM 4646</strain>
    </source>
</reference>
<dbReference type="Gene3D" id="3.20.20.80">
    <property type="entry name" value="Glycosidases"/>
    <property type="match status" value="1"/>
</dbReference>
<dbReference type="EC" id="3.2.1.23" evidence="3"/>
<evidence type="ECO:0000259" key="7">
    <source>
        <dbReference type="Pfam" id="PF00703"/>
    </source>
</evidence>
<accession>A0A919L0L0</accession>
<dbReference type="Pfam" id="PF00703">
    <property type="entry name" value="Glyco_hydro_2"/>
    <property type="match status" value="1"/>
</dbReference>
<dbReference type="InterPro" id="IPR006101">
    <property type="entry name" value="Glyco_hydro_2"/>
</dbReference>
<comment type="caution">
    <text evidence="10">The sequence shown here is derived from an EMBL/GenBank/DDBJ whole genome shotgun (WGS) entry which is preliminary data.</text>
</comment>
<keyword evidence="5" id="KW-0326">Glycosidase</keyword>
<dbReference type="InterPro" id="IPR006103">
    <property type="entry name" value="Glyco_hydro_2_cat"/>
</dbReference>
<dbReference type="InterPro" id="IPR017853">
    <property type="entry name" value="GH"/>
</dbReference>
<dbReference type="SUPFAM" id="SSF49785">
    <property type="entry name" value="Galactose-binding domain-like"/>
    <property type="match status" value="1"/>
</dbReference>
<dbReference type="InterPro" id="IPR006102">
    <property type="entry name" value="Ig-like_GH2"/>
</dbReference>
<dbReference type="InterPro" id="IPR006104">
    <property type="entry name" value="Glyco_hydro_2_N"/>
</dbReference>
<dbReference type="RefSeq" id="WP_268257349.1">
    <property type="nucleotide sequence ID" value="NZ_BNBO01000047.1"/>
</dbReference>
<reference evidence="10" key="2">
    <citation type="submission" date="2020-09" db="EMBL/GenBank/DDBJ databases">
        <authorList>
            <person name="Sun Q."/>
            <person name="Ohkuma M."/>
        </authorList>
    </citation>
    <scope>NUCLEOTIDE SEQUENCE</scope>
    <source>
        <strain evidence="10">JCM 4646</strain>
    </source>
</reference>
<dbReference type="Pfam" id="PF02836">
    <property type="entry name" value="Glyco_hydro_2_C"/>
    <property type="match status" value="1"/>
</dbReference>
<dbReference type="GO" id="GO:0009341">
    <property type="term" value="C:beta-galactosidase complex"/>
    <property type="evidence" value="ECO:0007669"/>
    <property type="project" value="TreeGrafter"/>
</dbReference>
<evidence type="ECO:0000256" key="6">
    <source>
        <dbReference type="SAM" id="MobiDB-lite"/>
    </source>
</evidence>
<dbReference type="Gene3D" id="2.60.40.10">
    <property type="entry name" value="Immunoglobulins"/>
    <property type="match status" value="2"/>
</dbReference>
<dbReference type="GO" id="GO:0004565">
    <property type="term" value="F:beta-galactosidase activity"/>
    <property type="evidence" value="ECO:0007669"/>
    <property type="project" value="UniProtKB-EC"/>
</dbReference>
<dbReference type="InterPro" id="IPR008979">
    <property type="entry name" value="Galactose-bd-like_sf"/>
</dbReference>
<dbReference type="Gene3D" id="2.60.120.260">
    <property type="entry name" value="Galactose-binding domain-like"/>
    <property type="match status" value="3"/>
</dbReference>
<keyword evidence="4" id="KW-0378">Hydrolase</keyword>
<feature type="region of interest" description="Disordered" evidence="6">
    <location>
        <begin position="1"/>
        <end position="26"/>
    </location>
</feature>
<keyword evidence="11" id="KW-1185">Reference proteome</keyword>
<dbReference type="PANTHER" id="PTHR46323:SF2">
    <property type="entry name" value="BETA-GALACTOSIDASE"/>
    <property type="match status" value="1"/>
</dbReference>
<organism evidence="10 11">
    <name type="scientific">Kitasatospora indigofera</name>
    <dbReference type="NCBI Taxonomy" id="67307"/>
    <lineage>
        <taxon>Bacteria</taxon>
        <taxon>Bacillati</taxon>
        <taxon>Actinomycetota</taxon>
        <taxon>Actinomycetes</taxon>
        <taxon>Kitasatosporales</taxon>
        <taxon>Streptomycetaceae</taxon>
        <taxon>Kitasatospora</taxon>
    </lineage>
</organism>